<name>A0A392S5D1_9FABA</name>
<accession>A0A392S5D1</accession>
<protein>
    <submittedName>
        <fullName evidence="1">Uncharacterized protein</fullName>
    </submittedName>
</protein>
<reference evidence="1 2" key="1">
    <citation type="journal article" date="2018" name="Front. Plant Sci.">
        <title>Red Clover (Trifolium pratense) and Zigzag Clover (T. medium) - A Picture of Genomic Similarities and Differences.</title>
        <authorList>
            <person name="Dluhosova J."/>
            <person name="Istvanek J."/>
            <person name="Nedelnik J."/>
            <person name="Repkova J."/>
        </authorList>
    </citation>
    <scope>NUCLEOTIDE SEQUENCE [LARGE SCALE GENOMIC DNA]</scope>
    <source>
        <strain evidence="2">cv. 10/8</strain>
        <tissue evidence="1">Leaf</tissue>
    </source>
</reference>
<dbReference type="EMBL" id="LXQA010319856">
    <property type="protein sequence ID" value="MCI43607.1"/>
    <property type="molecule type" value="Genomic_DNA"/>
</dbReference>
<feature type="non-terminal residue" evidence="1">
    <location>
        <position position="1"/>
    </location>
</feature>
<dbReference type="Proteomes" id="UP000265520">
    <property type="component" value="Unassembled WGS sequence"/>
</dbReference>
<comment type="caution">
    <text evidence="1">The sequence shown here is derived from an EMBL/GenBank/DDBJ whole genome shotgun (WGS) entry which is preliminary data.</text>
</comment>
<dbReference type="AlphaFoldDB" id="A0A392S5D1"/>
<evidence type="ECO:0000313" key="1">
    <source>
        <dbReference type="EMBL" id="MCI43607.1"/>
    </source>
</evidence>
<proteinExistence type="predicted"/>
<evidence type="ECO:0000313" key="2">
    <source>
        <dbReference type="Proteomes" id="UP000265520"/>
    </source>
</evidence>
<sequence>HGPQHGPLVCVMCWTFGGSDTQVEDRAED</sequence>
<keyword evidence="2" id="KW-1185">Reference proteome</keyword>
<organism evidence="1 2">
    <name type="scientific">Trifolium medium</name>
    <dbReference type="NCBI Taxonomy" id="97028"/>
    <lineage>
        <taxon>Eukaryota</taxon>
        <taxon>Viridiplantae</taxon>
        <taxon>Streptophyta</taxon>
        <taxon>Embryophyta</taxon>
        <taxon>Tracheophyta</taxon>
        <taxon>Spermatophyta</taxon>
        <taxon>Magnoliopsida</taxon>
        <taxon>eudicotyledons</taxon>
        <taxon>Gunneridae</taxon>
        <taxon>Pentapetalae</taxon>
        <taxon>rosids</taxon>
        <taxon>fabids</taxon>
        <taxon>Fabales</taxon>
        <taxon>Fabaceae</taxon>
        <taxon>Papilionoideae</taxon>
        <taxon>50 kb inversion clade</taxon>
        <taxon>NPAAA clade</taxon>
        <taxon>Hologalegina</taxon>
        <taxon>IRL clade</taxon>
        <taxon>Trifolieae</taxon>
        <taxon>Trifolium</taxon>
    </lineage>
</organism>